<sequence>MRKLMLISLLSLFALTSYAQADVNFGARAGVNLATLSGDDSDFYDTRTAIYLGFMAEFGLTDMLALRPELNFSMQGAKISEGGEEADLKINYLNIPVMLKIGVTDGFYFEAGPQIGFLMSADVDFDGVEVDIKDEVKDIDFGGNIGLGYELENGLLFNARYNIGFTDLNEDDTEGSNQNSVISIGIGYMF</sequence>
<name>A0AAE3MM76_9FLAO</name>
<keyword evidence="1" id="KW-0732">Signal</keyword>
<evidence type="ECO:0000259" key="2">
    <source>
        <dbReference type="Pfam" id="PF13568"/>
    </source>
</evidence>
<dbReference type="Proteomes" id="UP001207116">
    <property type="component" value="Unassembled WGS sequence"/>
</dbReference>
<dbReference type="InterPro" id="IPR011250">
    <property type="entry name" value="OMP/PagP_B-barrel"/>
</dbReference>
<reference evidence="3" key="1">
    <citation type="submission" date="2022-11" db="EMBL/GenBank/DDBJ databases">
        <title>The characterization of three novel Bacteroidetes species and genomic analysis of their roles in tidal elemental geochemical cycles.</title>
        <authorList>
            <person name="Ma K.-J."/>
        </authorList>
    </citation>
    <scope>NUCLEOTIDE SEQUENCE</scope>
    <source>
        <strain evidence="3">M415</strain>
    </source>
</reference>
<gene>
    <name evidence="3" type="ORF">OO016_10260</name>
</gene>
<proteinExistence type="predicted"/>
<dbReference type="AlphaFoldDB" id="A0AAE3MM76"/>
<organism evidence="3 4">
    <name type="scientific">Lentiprolixibacter aurantiacus</name>
    <dbReference type="NCBI Taxonomy" id="2993939"/>
    <lineage>
        <taxon>Bacteria</taxon>
        <taxon>Pseudomonadati</taxon>
        <taxon>Bacteroidota</taxon>
        <taxon>Flavobacteriia</taxon>
        <taxon>Flavobacteriales</taxon>
        <taxon>Flavobacteriaceae</taxon>
        <taxon>Lentiprolixibacter</taxon>
    </lineage>
</organism>
<protein>
    <submittedName>
        <fullName evidence="3">Porin family protein</fullName>
    </submittedName>
</protein>
<dbReference type="InterPro" id="IPR025665">
    <property type="entry name" value="Beta-barrel_OMP_2"/>
</dbReference>
<dbReference type="SUPFAM" id="SSF56925">
    <property type="entry name" value="OMPA-like"/>
    <property type="match status" value="1"/>
</dbReference>
<keyword evidence="4" id="KW-1185">Reference proteome</keyword>
<dbReference type="EMBL" id="JAPFQP010000003">
    <property type="protein sequence ID" value="MCX2719983.1"/>
    <property type="molecule type" value="Genomic_DNA"/>
</dbReference>
<feature type="domain" description="Outer membrane protein beta-barrel" evidence="2">
    <location>
        <begin position="19"/>
        <end position="168"/>
    </location>
</feature>
<dbReference type="RefSeq" id="WP_266013287.1">
    <property type="nucleotide sequence ID" value="NZ_JAPFQP010000003.1"/>
</dbReference>
<evidence type="ECO:0000313" key="4">
    <source>
        <dbReference type="Proteomes" id="UP001207116"/>
    </source>
</evidence>
<evidence type="ECO:0000256" key="1">
    <source>
        <dbReference type="SAM" id="SignalP"/>
    </source>
</evidence>
<dbReference type="Pfam" id="PF13568">
    <property type="entry name" value="OMP_b-brl_2"/>
    <property type="match status" value="1"/>
</dbReference>
<evidence type="ECO:0000313" key="3">
    <source>
        <dbReference type="EMBL" id="MCX2719983.1"/>
    </source>
</evidence>
<accession>A0AAE3MM76</accession>
<comment type="caution">
    <text evidence="3">The sequence shown here is derived from an EMBL/GenBank/DDBJ whole genome shotgun (WGS) entry which is preliminary data.</text>
</comment>
<feature type="chain" id="PRO_5041919543" evidence="1">
    <location>
        <begin position="22"/>
        <end position="190"/>
    </location>
</feature>
<feature type="signal peptide" evidence="1">
    <location>
        <begin position="1"/>
        <end position="21"/>
    </location>
</feature>